<dbReference type="Gene3D" id="2.130.10.30">
    <property type="entry name" value="Regulator of chromosome condensation 1/beta-lactamase-inhibitor protein II"/>
    <property type="match status" value="1"/>
</dbReference>
<dbReference type="Pfam" id="PF00415">
    <property type="entry name" value="RCC1"/>
    <property type="match status" value="1"/>
</dbReference>
<accession>A0A0A9Y6L9</accession>
<reference evidence="3" key="1">
    <citation type="journal article" date="2014" name="PLoS ONE">
        <title>Transcriptome-Based Identification of ABC Transporters in the Western Tarnished Plant Bug Lygus hesperus.</title>
        <authorList>
            <person name="Hull J.J."/>
            <person name="Chaney K."/>
            <person name="Geib S.M."/>
            <person name="Fabrick J.A."/>
            <person name="Brent C.S."/>
            <person name="Walsh D."/>
            <person name="Lavine L.C."/>
        </authorList>
    </citation>
    <scope>NUCLEOTIDE SEQUENCE</scope>
</reference>
<dbReference type="PROSITE" id="PS50012">
    <property type="entry name" value="RCC1_3"/>
    <property type="match status" value="1"/>
</dbReference>
<gene>
    <name evidence="3" type="primary">RCC1_1</name>
    <name evidence="3" type="ORF">CM83_100534</name>
</gene>
<feature type="repeat" description="RCC1" evidence="1">
    <location>
        <begin position="47"/>
        <end position="105"/>
    </location>
</feature>
<dbReference type="AlphaFoldDB" id="A0A0A9Y6L9"/>
<dbReference type="PANTHER" id="PTHR45982:SF1">
    <property type="entry name" value="REGULATOR OF CHROMOSOME CONDENSATION"/>
    <property type="match status" value="1"/>
</dbReference>
<dbReference type="InterPro" id="IPR000408">
    <property type="entry name" value="Reg_chr_condens"/>
</dbReference>
<protein>
    <submittedName>
        <fullName evidence="3">Protein RCC1</fullName>
    </submittedName>
</protein>
<evidence type="ECO:0000256" key="1">
    <source>
        <dbReference type="PROSITE-ProRule" id="PRU00235"/>
    </source>
</evidence>
<dbReference type="InterPro" id="IPR009091">
    <property type="entry name" value="RCC1/BLIP-II"/>
</dbReference>
<organism evidence="3">
    <name type="scientific">Lygus hesperus</name>
    <name type="common">Western plant bug</name>
    <dbReference type="NCBI Taxonomy" id="30085"/>
    <lineage>
        <taxon>Eukaryota</taxon>
        <taxon>Metazoa</taxon>
        <taxon>Ecdysozoa</taxon>
        <taxon>Arthropoda</taxon>
        <taxon>Hexapoda</taxon>
        <taxon>Insecta</taxon>
        <taxon>Pterygota</taxon>
        <taxon>Neoptera</taxon>
        <taxon>Paraneoptera</taxon>
        <taxon>Hemiptera</taxon>
        <taxon>Heteroptera</taxon>
        <taxon>Panheteroptera</taxon>
        <taxon>Cimicomorpha</taxon>
        <taxon>Miridae</taxon>
        <taxon>Mirini</taxon>
        <taxon>Lygus</taxon>
    </lineage>
</organism>
<dbReference type="InterPro" id="IPR051553">
    <property type="entry name" value="Ran_GTPase-activating"/>
</dbReference>
<name>A0A0A9Y6L9_LYGHE</name>
<dbReference type="SUPFAM" id="SSF50985">
    <property type="entry name" value="RCC1/BLIP-II"/>
    <property type="match status" value="1"/>
</dbReference>
<dbReference type="GO" id="GO:0005085">
    <property type="term" value="F:guanyl-nucleotide exchange factor activity"/>
    <property type="evidence" value="ECO:0007669"/>
    <property type="project" value="TreeGrafter"/>
</dbReference>
<dbReference type="GO" id="GO:0005737">
    <property type="term" value="C:cytoplasm"/>
    <property type="evidence" value="ECO:0007669"/>
    <property type="project" value="TreeGrafter"/>
</dbReference>
<feature type="region of interest" description="Disordered" evidence="2">
    <location>
        <begin position="1"/>
        <end position="22"/>
    </location>
</feature>
<sequence>MDTADSTATATSASENRRSTEKRNRNDVRIVDIFSGGYTCFAISKLGCVWAWGLNNYSQCGIPRSESMGQNCNVLVPTRVHLFNSNRFPIAIAPAIHYTLVLTNDHHVYAFGRTDEGRLGQPSTHTF</sequence>
<proteinExistence type="predicted"/>
<feature type="compositionally biased region" description="Low complexity" evidence="2">
    <location>
        <begin position="1"/>
        <end position="14"/>
    </location>
</feature>
<reference evidence="3" key="2">
    <citation type="submission" date="2014-07" db="EMBL/GenBank/DDBJ databases">
        <authorList>
            <person name="Hull J."/>
        </authorList>
    </citation>
    <scope>NUCLEOTIDE SEQUENCE</scope>
</reference>
<dbReference type="PANTHER" id="PTHR45982">
    <property type="entry name" value="REGULATOR OF CHROMOSOME CONDENSATION"/>
    <property type="match status" value="1"/>
</dbReference>
<evidence type="ECO:0000313" key="3">
    <source>
        <dbReference type="EMBL" id="JAG28707.1"/>
    </source>
</evidence>
<evidence type="ECO:0000256" key="2">
    <source>
        <dbReference type="SAM" id="MobiDB-lite"/>
    </source>
</evidence>
<dbReference type="EMBL" id="GBHO01014897">
    <property type="protein sequence ID" value="JAG28707.1"/>
    <property type="molecule type" value="Transcribed_RNA"/>
</dbReference>